<accession>A0A2L1GR94</accession>
<proteinExistence type="predicted"/>
<evidence type="ECO:0000313" key="1">
    <source>
        <dbReference type="EMBL" id="AVD72201.1"/>
    </source>
</evidence>
<organism evidence="1 2">
    <name type="scientific">Desulfobulbus oralis</name>
    <dbReference type="NCBI Taxonomy" id="1986146"/>
    <lineage>
        <taxon>Bacteria</taxon>
        <taxon>Pseudomonadati</taxon>
        <taxon>Thermodesulfobacteriota</taxon>
        <taxon>Desulfobulbia</taxon>
        <taxon>Desulfobulbales</taxon>
        <taxon>Desulfobulbaceae</taxon>
        <taxon>Desulfobulbus</taxon>
    </lineage>
</organism>
<sequence length="66" mass="7250">MLTRLFNQPVDMSKVSTLVYHLPDGPAVSVQVDGNELLFDPDMELGDICDTTDIDGVLHFFPKGNA</sequence>
<evidence type="ECO:0000313" key="2">
    <source>
        <dbReference type="Proteomes" id="UP000239867"/>
    </source>
</evidence>
<dbReference type="OrthoDB" id="5432516at2"/>
<keyword evidence="2" id="KW-1185">Reference proteome</keyword>
<dbReference type="KEGG" id="deo:CAY53_02560"/>
<dbReference type="Proteomes" id="UP000239867">
    <property type="component" value="Chromosome"/>
</dbReference>
<name>A0A2L1GR94_9BACT</name>
<reference evidence="1 2" key="1">
    <citation type="journal article" date="2018" name="MBio">
        <title>Insights into the evolution of host association through the isolation and characterization of a novel human periodontal pathobiont, Desulfobulbus oralis.</title>
        <authorList>
            <person name="Cross K.L."/>
            <person name="Chirania P."/>
            <person name="Xiong W."/>
            <person name="Beall C.J."/>
            <person name="Elkins J.G."/>
            <person name="Giannone R.J."/>
            <person name="Griffen A.L."/>
            <person name="Guss A.M."/>
            <person name="Hettich R.L."/>
            <person name="Joshi S.S."/>
            <person name="Mokrzan E.M."/>
            <person name="Martin R.K."/>
            <person name="Zhulin I.B."/>
            <person name="Leys E.J."/>
            <person name="Podar M."/>
        </authorList>
    </citation>
    <scope>NUCLEOTIDE SEQUENCE [LARGE SCALE GENOMIC DNA]</scope>
    <source>
        <strain evidence="1 2">ORNL</strain>
    </source>
</reference>
<protein>
    <submittedName>
        <fullName evidence="1">Uncharacterized protein</fullName>
    </submittedName>
</protein>
<dbReference type="RefSeq" id="WP_104937404.1">
    <property type="nucleotide sequence ID" value="NZ_CP021255.1"/>
</dbReference>
<dbReference type="AlphaFoldDB" id="A0A2L1GR94"/>
<dbReference type="EMBL" id="CP021255">
    <property type="protein sequence ID" value="AVD72201.1"/>
    <property type="molecule type" value="Genomic_DNA"/>
</dbReference>
<gene>
    <name evidence="1" type="ORF">CAY53_02560</name>
</gene>